<evidence type="ECO:0000256" key="4">
    <source>
        <dbReference type="PROSITE-ProRule" id="PRU00335"/>
    </source>
</evidence>
<dbReference type="SUPFAM" id="SSF48498">
    <property type="entry name" value="Tetracyclin repressor-like, C-terminal domain"/>
    <property type="match status" value="1"/>
</dbReference>
<dbReference type="SUPFAM" id="SSF46689">
    <property type="entry name" value="Homeodomain-like"/>
    <property type="match status" value="1"/>
</dbReference>
<reference evidence="6" key="1">
    <citation type="submission" date="2022-07" db="EMBL/GenBank/DDBJ databases">
        <authorList>
            <person name="Li W.-J."/>
            <person name="Deng Q.-Q."/>
        </authorList>
    </citation>
    <scope>NUCLEOTIDE SEQUENCE</scope>
    <source>
        <strain evidence="6">SYSU M60031</strain>
    </source>
</reference>
<feature type="DNA-binding region" description="H-T-H motif" evidence="4">
    <location>
        <begin position="28"/>
        <end position="47"/>
    </location>
</feature>
<dbReference type="AlphaFoldDB" id="A0AA41X2B5"/>
<evidence type="ECO:0000256" key="3">
    <source>
        <dbReference type="ARBA" id="ARBA00023163"/>
    </source>
</evidence>
<evidence type="ECO:0000256" key="2">
    <source>
        <dbReference type="ARBA" id="ARBA00023125"/>
    </source>
</evidence>
<evidence type="ECO:0000256" key="1">
    <source>
        <dbReference type="ARBA" id="ARBA00023015"/>
    </source>
</evidence>
<proteinExistence type="predicted"/>
<dbReference type="Gene3D" id="1.10.357.10">
    <property type="entry name" value="Tetracycline Repressor, domain 2"/>
    <property type="match status" value="1"/>
</dbReference>
<accession>A0AA41X2B5</accession>
<dbReference type="Gene3D" id="1.10.10.60">
    <property type="entry name" value="Homeodomain-like"/>
    <property type="match status" value="1"/>
</dbReference>
<dbReference type="GO" id="GO:0003677">
    <property type="term" value="F:DNA binding"/>
    <property type="evidence" value="ECO:0007669"/>
    <property type="project" value="UniProtKB-UniRule"/>
</dbReference>
<dbReference type="PROSITE" id="PS50977">
    <property type="entry name" value="HTH_TETR_2"/>
    <property type="match status" value="1"/>
</dbReference>
<dbReference type="InterPro" id="IPR001647">
    <property type="entry name" value="HTH_TetR"/>
</dbReference>
<evidence type="ECO:0000313" key="7">
    <source>
        <dbReference type="Proteomes" id="UP001156102"/>
    </source>
</evidence>
<gene>
    <name evidence="6" type="ORF">NK662_03660</name>
</gene>
<sequence>MPRMGLDEEMILSAAAELADRHGLDGVTLAALARQLNVRPPSLYNHIDGLPALRQQLAAYGLEQLHRAMLEASNRHSGKEAVLQAGMAYAAFVRQHPGVYEATLRATGMPAAGQSIVDLAVRLLADFELEERHVIHAVRGLRSLLHGFASLEQGGGFRMEIAPTESLRWILEAYLAGLAKA</sequence>
<protein>
    <submittedName>
        <fullName evidence="6">WHG domain-containing protein</fullName>
    </submittedName>
</protein>
<keyword evidence="7" id="KW-1185">Reference proteome</keyword>
<dbReference type="InterPro" id="IPR009057">
    <property type="entry name" value="Homeodomain-like_sf"/>
</dbReference>
<evidence type="ECO:0000313" key="6">
    <source>
        <dbReference type="EMBL" id="MCP8967634.1"/>
    </source>
</evidence>
<dbReference type="InterPro" id="IPR025996">
    <property type="entry name" value="MT1864/Rv1816-like_C"/>
</dbReference>
<dbReference type="EMBL" id="JANCLT010000002">
    <property type="protein sequence ID" value="MCP8967634.1"/>
    <property type="molecule type" value="Genomic_DNA"/>
</dbReference>
<organism evidence="6 7">
    <name type="scientific">Ectobacillus ponti</name>
    <dbReference type="NCBI Taxonomy" id="2961894"/>
    <lineage>
        <taxon>Bacteria</taxon>
        <taxon>Bacillati</taxon>
        <taxon>Bacillota</taxon>
        <taxon>Bacilli</taxon>
        <taxon>Bacillales</taxon>
        <taxon>Bacillaceae</taxon>
        <taxon>Ectobacillus</taxon>
    </lineage>
</organism>
<dbReference type="RefSeq" id="WP_254757536.1">
    <property type="nucleotide sequence ID" value="NZ_JANCLT010000002.1"/>
</dbReference>
<feature type="domain" description="HTH tetR-type" evidence="5">
    <location>
        <begin position="5"/>
        <end position="65"/>
    </location>
</feature>
<dbReference type="InterPro" id="IPR036271">
    <property type="entry name" value="Tet_transcr_reg_TetR-rel_C_sf"/>
</dbReference>
<evidence type="ECO:0000259" key="5">
    <source>
        <dbReference type="PROSITE" id="PS50977"/>
    </source>
</evidence>
<keyword evidence="2 4" id="KW-0238">DNA-binding</keyword>
<dbReference type="Proteomes" id="UP001156102">
    <property type="component" value="Unassembled WGS sequence"/>
</dbReference>
<keyword evidence="1" id="KW-0805">Transcription regulation</keyword>
<name>A0AA41X2B5_9BACI</name>
<dbReference type="Pfam" id="PF00440">
    <property type="entry name" value="TetR_N"/>
    <property type="match status" value="1"/>
</dbReference>
<dbReference type="Pfam" id="PF13305">
    <property type="entry name" value="TetR_C_33"/>
    <property type="match status" value="1"/>
</dbReference>
<keyword evidence="3" id="KW-0804">Transcription</keyword>
<comment type="caution">
    <text evidence="6">The sequence shown here is derived from an EMBL/GenBank/DDBJ whole genome shotgun (WGS) entry which is preliminary data.</text>
</comment>